<name>Q1D1B1_MYXXD</name>
<dbReference type="HOGENOM" id="CLU_2807941_0_0_7"/>
<evidence type="ECO:0000313" key="2">
    <source>
        <dbReference type="Proteomes" id="UP000002402"/>
    </source>
</evidence>
<protein>
    <submittedName>
        <fullName evidence="1">Uncharacterized protein</fullName>
    </submittedName>
</protein>
<dbReference type="AlphaFoldDB" id="Q1D1B1"/>
<dbReference type="EMBL" id="CP000113">
    <property type="protein sequence ID" value="ABF89960.1"/>
    <property type="molecule type" value="Genomic_DNA"/>
</dbReference>
<reference evidence="1 2" key="1">
    <citation type="journal article" date="2006" name="Proc. Natl. Acad. Sci. U.S.A.">
        <title>Evolution of sensory complexity recorded in a myxobacterial genome.</title>
        <authorList>
            <person name="Goldman B.S."/>
            <person name="Nierman W.C."/>
            <person name="Kaiser D."/>
            <person name="Slater S.C."/>
            <person name="Durkin A.S."/>
            <person name="Eisen J.A."/>
            <person name="Ronning C.M."/>
            <person name="Barbazuk W.B."/>
            <person name="Blanchard M."/>
            <person name="Field C."/>
            <person name="Halling C."/>
            <person name="Hinkle G."/>
            <person name="Iartchuk O."/>
            <person name="Kim H.S."/>
            <person name="Mackenzie C."/>
            <person name="Madupu R."/>
            <person name="Miller N."/>
            <person name="Shvartsbeyn A."/>
            <person name="Sullivan S.A."/>
            <person name="Vaudin M."/>
            <person name="Wiegand R."/>
            <person name="Kaplan H.B."/>
        </authorList>
    </citation>
    <scope>NUCLEOTIDE SEQUENCE [LARGE SCALE GENOMIC DNA]</scope>
    <source>
        <strain evidence="2">DK1622</strain>
    </source>
</reference>
<gene>
    <name evidence="1" type="ordered locus">MXAN_5415</name>
</gene>
<dbReference type="EnsemblBacteria" id="ABF89960">
    <property type="protein sequence ID" value="ABF89960"/>
    <property type="gene ID" value="MXAN_5415"/>
</dbReference>
<accession>Q1D1B1</accession>
<organism evidence="1 2">
    <name type="scientific">Myxococcus xanthus (strain DK1622)</name>
    <dbReference type="NCBI Taxonomy" id="246197"/>
    <lineage>
        <taxon>Bacteria</taxon>
        <taxon>Pseudomonadati</taxon>
        <taxon>Myxococcota</taxon>
        <taxon>Myxococcia</taxon>
        <taxon>Myxococcales</taxon>
        <taxon>Cystobacterineae</taxon>
        <taxon>Myxococcaceae</taxon>
        <taxon>Myxococcus</taxon>
    </lineage>
</organism>
<evidence type="ECO:0000313" key="1">
    <source>
        <dbReference type="EMBL" id="ABF89960.1"/>
    </source>
</evidence>
<dbReference type="KEGG" id="mxa:MXAN_5415"/>
<keyword evidence="2" id="KW-1185">Reference proteome</keyword>
<dbReference type="Proteomes" id="UP000002402">
    <property type="component" value="Chromosome"/>
</dbReference>
<proteinExistence type="predicted"/>
<sequence>METTGTGVAMSRGEPSTSEYQYNYTYVAPLALAQEVSLSHRPTLEWWGQTMEHLPHIVNNRPHWVQE</sequence>